<name>A0A1Q6DU06_METT1</name>
<evidence type="ECO:0000256" key="1">
    <source>
        <dbReference type="ARBA" id="ARBA00022722"/>
    </source>
</evidence>
<proteinExistence type="predicted"/>
<dbReference type="STRING" id="1903181.BTN85_0336"/>
<keyword evidence="3" id="KW-0378">Hydrolase</keyword>
<reference evidence="5" key="1">
    <citation type="submission" date="2016-12" db="EMBL/GenBank/DDBJ databases">
        <title>Discovery of methanogenic haloarchaea.</title>
        <authorList>
            <person name="Sorokin D.Y."/>
            <person name="Makarova K.S."/>
            <person name="Abbas B."/>
            <person name="Ferrer M."/>
            <person name="Golyshin P.N."/>
        </authorList>
    </citation>
    <scope>NUCLEOTIDE SEQUENCE [LARGE SCALE GENOMIC DNA]</scope>
    <source>
        <strain evidence="5">HMET1</strain>
    </source>
</reference>
<dbReference type="InterPro" id="IPR039907">
    <property type="entry name" value="NOB1"/>
</dbReference>
<keyword evidence="2" id="KW-0479">Metal-binding</keyword>
<evidence type="ECO:0000256" key="3">
    <source>
        <dbReference type="ARBA" id="ARBA00022801"/>
    </source>
</evidence>
<dbReference type="GO" id="GO:0030490">
    <property type="term" value="P:maturation of SSU-rRNA"/>
    <property type="evidence" value="ECO:0007669"/>
    <property type="project" value="TreeGrafter"/>
</dbReference>
<keyword evidence="6" id="KW-1185">Reference proteome</keyword>
<dbReference type="SUPFAM" id="SSF88723">
    <property type="entry name" value="PIN domain-like"/>
    <property type="match status" value="1"/>
</dbReference>
<dbReference type="GO" id="GO:0030688">
    <property type="term" value="C:preribosome, small subunit precursor"/>
    <property type="evidence" value="ECO:0007669"/>
    <property type="project" value="TreeGrafter"/>
</dbReference>
<dbReference type="CDD" id="cd09876">
    <property type="entry name" value="PIN_Nob1-like"/>
    <property type="match status" value="1"/>
</dbReference>
<comment type="caution">
    <text evidence="5">The sequence shown here is derived from an EMBL/GenBank/DDBJ whole genome shotgun (WGS) entry which is preliminary data.</text>
</comment>
<gene>
    <name evidence="5" type="ORF">BTN85_0336</name>
</gene>
<keyword evidence="1" id="KW-0540">Nuclease</keyword>
<dbReference type="InterPro" id="IPR029060">
    <property type="entry name" value="PIN-like_dom_sf"/>
</dbReference>
<dbReference type="AlphaFoldDB" id="A0A1Q6DU06"/>
<evidence type="ECO:0000313" key="5">
    <source>
        <dbReference type="EMBL" id="OKY77860.1"/>
    </source>
</evidence>
<organism evidence="5 6">
    <name type="scientific">Methanohalarchaeum thermophilum</name>
    <dbReference type="NCBI Taxonomy" id="1903181"/>
    <lineage>
        <taxon>Archaea</taxon>
        <taxon>Methanobacteriati</taxon>
        <taxon>Methanobacteriota</taxon>
        <taxon>Methanonatronarchaeia</taxon>
        <taxon>Methanonatronarchaeales</taxon>
        <taxon>Methanonatronarchaeaceae</taxon>
        <taxon>Candidatus Methanohalarchaeum</taxon>
    </lineage>
</organism>
<dbReference type="FunCoup" id="A0A1Q6DU06">
    <property type="interactions" value="4"/>
</dbReference>
<dbReference type="EMBL" id="MSDW01000001">
    <property type="protein sequence ID" value="OKY77860.1"/>
    <property type="molecule type" value="Genomic_DNA"/>
</dbReference>
<accession>A0A1Q6DU06</accession>
<dbReference type="InterPro" id="IPR033411">
    <property type="entry name" value="Ribonuclease_PIN"/>
</dbReference>
<evidence type="ECO:0000313" key="6">
    <source>
        <dbReference type="Proteomes" id="UP000185744"/>
    </source>
</evidence>
<evidence type="ECO:0000259" key="4">
    <source>
        <dbReference type="SMART" id="SM00670"/>
    </source>
</evidence>
<evidence type="ECO:0000256" key="2">
    <source>
        <dbReference type="ARBA" id="ARBA00022723"/>
    </source>
</evidence>
<dbReference type="Gene3D" id="2.20.28.10">
    <property type="match status" value="1"/>
</dbReference>
<dbReference type="GO" id="GO:0016787">
    <property type="term" value="F:hydrolase activity"/>
    <property type="evidence" value="ECO:0007669"/>
    <property type="project" value="UniProtKB-KW"/>
</dbReference>
<dbReference type="GO" id="GO:0004521">
    <property type="term" value="F:RNA endonuclease activity"/>
    <property type="evidence" value="ECO:0007669"/>
    <property type="project" value="TreeGrafter"/>
</dbReference>
<dbReference type="SMART" id="SM00670">
    <property type="entry name" value="PINc"/>
    <property type="match status" value="1"/>
</dbReference>
<feature type="domain" description="PIN" evidence="4">
    <location>
        <begin position="1"/>
        <end position="104"/>
    </location>
</feature>
<dbReference type="InterPro" id="IPR002716">
    <property type="entry name" value="PIN_dom"/>
</dbReference>
<dbReference type="PANTHER" id="PTHR12814:SF2">
    <property type="entry name" value="RNA-BINDING PROTEIN NOB1"/>
    <property type="match status" value="1"/>
</dbReference>
<sequence>MIYVADTSVFITGYIPDGCEEVFTVEKVLEEVKDKFSKLNYISSSVRVYSPDAKYIEETKTEAKSTGDISRISSTDLKLLSLALELKEENSEVKILTDDYSIQNVAQRMSIEYEGIQQPEIDEKFKWIERCEGCKREFEAGLYEKCPVCGSDLTDRLFEQNKISDLKEDVDS</sequence>
<dbReference type="GO" id="GO:0046872">
    <property type="term" value="F:metal ion binding"/>
    <property type="evidence" value="ECO:0007669"/>
    <property type="project" value="UniProtKB-KW"/>
</dbReference>
<dbReference type="Pfam" id="PF17146">
    <property type="entry name" value="PIN_6"/>
    <property type="match status" value="1"/>
</dbReference>
<keyword evidence="5" id="KW-0255">Endonuclease</keyword>
<dbReference type="Proteomes" id="UP000185744">
    <property type="component" value="Unassembled WGS sequence"/>
</dbReference>
<dbReference type="InParanoid" id="A0A1Q6DU06"/>
<dbReference type="PANTHER" id="PTHR12814">
    <property type="entry name" value="RNA-BINDING PROTEIN NOB1"/>
    <property type="match status" value="1"/>
</dbReference>
<protein>
    <submittedName>
        <fullName evidence="5">Endonuclease Nob1 consisting of PIN domain and Zn-ribbon module</fullName>
    </submittedName>
</protein>
<dbReference type="Gene3D" id="3.40.50.1010">
    <property type="entry name" value="5'-nuclease"/>
    <property type="match status" value="1"/>
</dbReference>